<dbReference type="EMBL" id="JAWWNJ010000017">
    <property type="protein sequence ID" value="KAK7038225.1"/>
    <property type="molecule type" value="Genomic_DNA"/>
</dbReference>
<organism evidence="2 3">
    <name type="scientific">Favolaschia claudopus</name>
    <dbReference type="NCBI Taxonomy" id="2862362"/>
    <lineage>
        <taxon>Eukaryota</taxon>
        <taxon>Fungi</taxon>
        <taxon>Dikarya</taxon>
        <taxon>Basidiomycota</taxon>
        <taxon>Agaricomycotina</taxon>
        <taxon>Agaricomycetes</taxon>
        <taxon>Agaricomycetidae</taxon>
        <taxon>Agaricales</taxon>
        <taxon>Marasmiineae</taxon>
        <taxon>Mycenaceae</taxon>
        <taxon>Favolaschia</taxon>
    </lineage>
</organism>
<dbReference type="Proteomes" id="UP001362999">
    <property type="component" value="Unassembled WGS sequence"/>
</dbReference>
<evidence type="ECO:0000256" key="1">
    <source>
        <dbReference type="SAM" id="MobiDB-lite"/>
    </source>
</evidence>
<evidence type="ECO:0000313" key="3">
    <source>
        <dbReference type="Proteomes" id="UP001362999"/>
    </source>
</evidence>
<protein>
    <recommendedName>
        <fullName evidence="4">Protein kinase domain-containing protein</fullName>
    </recommendedName>
</protein>
<reference evidence="2 3" key="1">
    <citation type="journal article" date="2024" name="J Genomics">
        <title>Draft genome sequencing and assembly of Favolaschia claudopus CIRM-BRFM 2984 isolated from oak limbs.</title>
        <authorList>
            <person name="Navarro D."/>
            <person name="Drula E."/>
            <person name="Chaduli D."/>
            <person name="Cazenave R."/>
            <person name="Ahrendt S."/>
            <person name="Wang J."/>
            <person name="Lipzen A."/>
            <person name="Daum C."/>
            <person name="Barry K."/>
            <person name="Grigoriev I.V."/>
            <person name="Favel A."/>
            <person name="Rosso M.N."/>
            <person name="Martin F."/>
        </authorList>
    </citation>
    <scope>NUCLEOTIDE SEQUENCE [LARGE SCALE GENOMIC DNA]</scope>
    <source>
        <strain evidence="2 3">CIRM-BRFM 2984</strain>
    </source>
</reference>
<feature type="compositionally biased region" description="Polar residues" evidence="1">
    <location>
        <begin position="351"/>
        <end position="364"/>
    </location>
</feature>
<sequence length="381" mass="42383">MTDATELWVRFEGLGRDFVAKPWPIPNHSNSFTPPPVDAQALYIAAKRSFALNGAGDRRVRQIPFKYAKTWGLSDDVYGDVVFARASNKYCMRFVFNLEHAFKGRDTDPYKAYVRLVKDAKFHSDHLEGVEELPVPVHYGLWAMNTGDWAGTVLFSLTQYCGISWNELCDTRFNTEANRISVGRAYEKLHDAGIVHGFTTPSSFRHAIVDMYAPGLTEKDALNGKAPVYIVGFSDASMSHQCGRKLPVLPLDSCTSRNVFGCVELQKILVFLDFIEPPLENSIMSRALKWYADNSKNFPNNSEALAAQRKLFYSKYPSLSFEIDATAKDPQTPVTRRPSPRPIAAVGDSRASGSGSHQRTSSATGAPHRPRLPSPQLVVAT</sequence>
<accession>A0AAW0CGI1</accession>
<feature type="region of interest" description="Disordered" evidence="1">
    <location>
        <begin position="327"/>
        <end position="381"/>
    </location>
</feature>
<keyword evidence="3" id="KW-1185">Reference proteome</keyword>
<evidence type="ECO:0008006" key="4">
    <source>
        <dbReference type="Google" id="ProtNLM"/>
    </source>
</evidence>
<name>A0AAW0CGI1_9AGAR</name>
<dbReference type="AlphaFoldDB" id="A0AAW0CGI1"/>
<gene>
    <name evidence="2" type="ORF">R3P38DRAFT_3182324</name>
</gene>
<comment type="caution">
    <text evidence="2">The sequence shown here is derived from an EMBL/GenBank/DDBJ whole genome shotgun (WGS) entry which is preliminary data.</text>
</comment>
<evidence type="ECO:0000313" key="2">
    <source>
        <dbReference type="EMBL" id="KAK7038225.1"/>
    </source>
</evidence>
<proteinExistence type="predicted"/>